<reference evidence="4 5" key="1">
    <citation type="journal article" date="2019" name="Int. J. Syst. Evol. Microbiol.">
        <title>The Global Catalogue of Microorganisms (GCM) 10K type strain sequencing project: providing services to taxonomists for standard genome sequencing and annotation.</title>
        <authorList>
            <consortium name="The Broad Institute Genomics Platform"/>
            <consortium name="The Broad Institute Genome Sequencing Center for Infectious Disease"/>
            <person name="Wu L."/>
            <person name="Ma J."/>
        </authorList>
    </citation>
    <scope>NUCLEOTIDE SEQUENCE [LARGE SCALE GENOMIC DNA]</scope>
    <source>
        <strain evidence="4 5">IBRC-M 10256</strain>
    </source>
</reference>
<keyword evidence="1" id="KW-0547">Nucleotide-binding</keyword>
<dbReference type="PANTHER" id="PTHR23132">
    <property type="entry name" value="D-ALANINE--D-ALANINE LIGASE"/>
    <property type="match status" value="1"/>
</dbReference>
<comment type="caution">
    <text evidence="4">The sequence shown here is derived from an EMBL/GenBank/DDBJ whole genome shotgun (WGS) entry which is preliminary data.</text>
</comment>
<feature type="compositionally biased region" description="Polar residues" evidence="2">
    <location>
        <begin position="322"/>
        <end position="338"/>
    </location>
</feature>
<dbReference type="Gene3D" id="3.30.470.20">
    <property type="entry name" value="ATP-grasp fold, B domain"/>
    <property type="match status" value="1"/>
</dbReference>
<dbReference type="EMBL" id="JBHSAQ010000002">
    <property type="protein sequence ID" value="MFC3958116.1"/>
    <property type="molecule type" value="Genomic_DNA"/>
</dbReference>
<dbReference type="PROSITE" id="PS50975">
    <property type="entry name" value="ATP_GRASP"/>
    <property type="match status" value="1"/>
</dbReference>
<protein>
    <submittedName>
        <fullName evidence="4">ATP-grasp domain-containing protein</fullName>
    </submittedName>
</protein>
<dbReference type="Gene3D" id="3.30.1490.20">
    <property type="entry name" value="ATP-grasp fold, A domain"/>
    <property type="match status" value="1"/>
</dbReference>
<dbReference type="Pfam" id="PF02655">
    <property type="entry name" value="ATP-grasp_3"/>
    <property type="match status" value="1"/>
</dbReference>
<dbReference type="SUPFAM" id="SSF51735">
    <property type="entry name" value="NAD(P)-binding Rossmann-fold domains"/>
    <property type="match status" value="1"/>
</dbReference>
<evidence type="ECO:0000313" key="4">
    <source>
        <dbReference type="EMBL" id="MFC3958116.1"/>
    </source>
</evidence>
<proteinExistence type="predicted"/>
<keyword evidence="1" id="KW-0067">ATP-binding</keyword>
<name>A0ABD5NMK5_9EURY</name>
<dbReference type="InterPro" id="IPR013815">
    <property type="entry name" value="ATP_grasp_subdomain_1"/>
</dbReference>
<dbReference type="PANTHER" id="PTHR23132:SF23">
    <property type="entry name" value="D-ALANINE--D-ALANINE LIGASE B"/>
    <property type="match status" value="1"/>
</dbReference>
<gene>
    <name evidence="4" type="ORF">ACFOUR_06985</name>
</gene>
<evidence type="ECO:0000313" key="5">
    <source>
        <dbReference type="Proteomes" id="UP001595846"/>
    </source>
</evidence>
<evidence type="ECO:0000256" key="2">
    <source>
        <dbReference type="SAM" id="MobiDB-lite"/>
    </source>
</evidence>
<dbReference type="AlphaFoldDB" id="A0ABD5NMK5"/>
<evidence type="ECO:0000259" key="3">
    <source>
        <dbReference type="PROSITE" id="PS50975"/>
    </source>
</evidence>
<dbReference type="SUPFAM" id="SSF56059">
    <property type="entry name" value="Glutathione synthetase ATP-binding domain-like"/>
    <property type="match status" value="1"/>
</dbReference>
<keyword evidence="5" id="KW-1185">Reference proteome</keyword>
<dbReference type="RefSeq" id="WP_256530801.1">
    <property type="nucleotide sequence ID" value="NZ_CP101824.1"/>
</dbReference>
<sequence>MARVLVTGVGGVGGASTARWFRDRTGHTPVGVDMDPRARGFLDLAEWTTVPPAADDDWPGTVASVVARRDVDVVVPLVDEELTRHSDLRAALPSAVPIVAPTVSTIERTLDKRRFARWIDGTDLPAPRTVCPTSSTDLSALDVAYPAVVKPRLGHGSRGVSRVASLDDLRTSLAYHDFDPADVVVQEAIEGREFTTSVVATTGGDCLSIVTKEAVEKDGNTTWGVTRSNDAVASACRDLHDRLDPRGPINVQQLVDARTGEAYIVEVNPRFSSTAILTARAGVDELDLLVRDALDESISPPPSPRPGVHLIRTNRDHLVQEECTTPSESTGWVANSDATPADLVDGGRRAPSSSDADTA</sequence>
<dbReference type="InterPro" id="IPR036291">
    <property type="entry name" value="NAD(P)-bd_dom_sf"/>
</dbReference>
<evidence type="ECO:0000256" key="1">
    <source>
        <dbReference type="PROSITE-ProRule" id="PRU00409"/>
    </source>
</evidence>
<dbReference type="GeneID" id="73903500"/>
<dbReference type="Gene3D" id="3.40.50.20">
    <property type="match status" value="1"/>
</dbReference>
<dbReference type="Proteomes" id="UP001595846">
    <property type="component" value="Unassembled WGS sequence"/>
</dbReference>
<accession>A0ABD5NMK5</accession>
<dbReference type="InterPro" id="IPR011761">
    <property type="entry name" value="ATP-grasp"/>
</dbReference>
<organism evidence="4 5">
    <name type="scientific">Halovivax cerinus</name>
    <dbReference type="NCBI Taxonomy" id="1487865"/>
    <lineage>
        <taxon>Archaea</taxon>
        <taxon>Methanobacteriati</taxon>
        <taxon>Methanobacteriota</taxon>
        <taxon>Stenosarchaea group</taxon>
        <taxon>Halobacteria</taxon>
        <taxon>Halobacteriales</taxon>
        <taxon>Natrialbaceae</taxon>
        <taxon>Halovivax</taxon>
    </lineage>
</organism>
<feature type="region of interest" description="Disordered" evidence="2">
    <location>
        <begin position="322"/>
        <end position="359"/>
    </location>
</feature>
<dbReference type="InterPro" id="IPR003806">
    <property type="entry name" value="ATP-grasp_PylC-type"/>
</dbReference>
<feature type="domain" description="ATP-grasp" evidence="3">
    <location>
        <begin position="116"/>
        <end position="294"/>
    </location>
</feature>
<dbReference type="GO" id="GO:0005524">
    <property type="term" value="F:ATP binding"/>
    <property type="evidence" value="ECO:0007669"/>
    <property type="project" value="UniProtKB-UniRule"/>
</dbReference>